<evidence type="ECO:0000313" key="4">
    <source>
        <dbReference type="Proteomes" id="UP000011087"/>
    </source>
</evidence>
<organism evidence="2">
    <name type="scientific">Guillardia theta (strain CCMP2712)</name>
    <name type="common">Cryptophyte</name>
    <dbReference type="NCBI Taxonomy" id="905079"/>
    <lineage>
        <taxon>Eukaryota</taxon>
        <taxon>Cryptophyceae</taxon>
        <taxon>Pyrenomonadales</taxon>
        <taxon>Geminigeraceae</taxon>
        <taxon>Guillardia</taxon>
    </lineage>
</organism>
<proteinExistence type="predicted"/>
<keyword evidence="1" id="KW-1133">Transmembrane helix</keyword>
<sequence>MAEEKKEQGGMPELKLPDISMPEFNMPEIKMPTDFNEGSAQLVEILKPVEQLSPIKFGQMHTVIKDMNKEAGDAIANYVVFVQIIFLLLFVAYFVMGVIAVCVDFAAMDAPCAAQSWVWLYVLLVVIIPTSLGFIMFAVEAVLKSIDLKKNVGWEVPSVFFSFPSPIVYIVFGILGIVLWSNMGDECDKFYSTNHGMLLTMFHIQVIVMGVAAILGVITVWSQAVQFITSFFTKTEESVKSA</sequence>
<evidence type="ECO:0000256" key="1">
    <source>
        <dbReference type="SAM" id="Phobius"/>
    </source>
</evidence>
<feature type="transmembrane region" description="Helical" evidence="1">
    <location>
        <begin position="200"/>
        <end position="221"/>
    </location>
</feature>
<reference evidence="2 4" key="1">
    <citation type="journal article" date="2012" name="Nature">
        <title>Algal genomes reveal evolutionary mosaicism and the fate of nucleomorphs.</title>
        <authorList>
            <consortium name="DOE Joint Genome Institute"/>
            <person name="Curtis B.A."/>
            <person name="Tanifuji G."/>
            <person name="Burki F."/>
            <person name="Gruber A."/>
            <person name="Irimia M."/>
            <person name="Maruyama S."/>
            <person name="Arias M.C."/>
            <person name="Ball S.G."/>
            <person name="Gile G.H."/>
            <person name="Hirakawa Y."/>
            <person name="Hopkins J.F."/>
            <person name="Kuo A."/>
            <person name="Rensing S.A."/>
            <person name="Schmutz J."/>
            <person name="Symeonidi A."/>
            <person name="Elias M."/>
            <person name="Eveleigh R.J."/>
            <person name="Herman E.K."/>
            <person name="Klute M.J."/>
            <person name="Nakayama T."/>
            <person name="Obornik M."/>
            <person name="Reyes-Prieto A."/>
            <person name="Armbrust E.V."/>
            <person name="Aves S.J."/>
            <person name="Beiko R.G."/>
            <person name="Coutinho P."/>
            <person name="Dacks J.B."/>
            <person name="Durnford D.G."/>
            <person name="Fast N.M."/>
            <person name="Green B.R."/>
            <person name="Grisdale C.J."/>
            <person name="Hempel F."/>
            <person name="Henrissat B."/>
            <person name="Hoppner M.P."/>
            <person name="Ishida K."/>
            <person name="Kim E."/>
            <person name="Koreny L."/>
            <person name="Kroth P.G."/>
            <person name="Liu Y."/>
            <person name="Malik S.B."/>
            <person name="Maier U.G."/>
            <person name="McRose D."/>
            <person name="Mock T."/>
            <person name="Neilson J.A."/>
            <person name="Onodera N.T."/>
            <person name="Poole A.M."/>
            <person name="Pritham E.J."/>
            <person name="Richards T.A."/>
            <person name="Rocap G."/>
            <person name="Roy S.W."/>
            <person name="Sarai C."/>
            <person name="Schaack S."/>
            <person name="Shirato S."/>
            <person name="Slamovits C.H."/>
            <person name="Spencer D.F."/>
            <person name="Suzuki S."/>
            <person name="Worden A.Z."/>
            <person name="Zauner S."/>
            <person name="Barry K."/>
            <person name="Bell C."/>
            <person name="Bharti A.K."/>
            <person name="Crow J.A."/>
            <person name="Grimwood J."/>
            <person name="Kramer R."/>
            <person name="Lindquist E."/>
            <person name="Lucas S."/>
            <person name="Salamov A."/>
            <person name="McFadden G.I."/>
            <person name="Lane C.E."/>
            <person name="Keeling P.J."/>
            <person name="Gray M.W."/>
            <person name="Grigoriev I.V."/>
            <person name="Archibald J.M."/>
        </authorList>
    </citation>
    <scope>NUCLEOTIDE SEQUENCE</scope>
    <source>
        <strain evidence="2 4">CCMP2712</strain>
    </source>
</reference>
<keyword evidence="4" id="KW-1185">Reference proteome</keyword>
<feature type="transmembrane region" description="Helical" evidence="1">
    <location>
        <begin position="75"/>
        <end position="106"/>
    </location>
</feature>
<dbReference type="HOGENOM" id="CLU_1216736_0_0_1"/>
<feature type="transmembrane region" description="Helical" evidence="1">
    <location>
        <begin position="159"/>
        <end position="180"/>
    </location>
</feature>
<dbReference type="Proteomes" id="UP000011087">
    <property type="component" value="Unassembled WGS sequence"/>
</dbReference>
<dbReference type="GeneID" id="17301770"/>
<accession>L1J9P8</accession>
<name>L1J9P8_GUITC</name>
<dbReference type="KEGG" id="gtt:GUITHDRAFT_139332"/>
<dbReference type="EMBL" id="JH993001">
    <property type="protein sequence ID" value="EKX45062.1"/>
    <property type="molecule type" value="Genomic_DNA"/>
</dbReference>
<keyword evidence="1" id="KW-0812">Transmembrane</keyword>
<dbReference type="EnsemblProtists" id="EKX45062">
    <property type="protein sequence ID" value="EKX45062"/>
    <property type="gene ID" value="GUITHDRAFT_139332"/>
</dbReference>
<reference evidence="4" key="2">
    <citation type="submission" date="2012-11" db="EMBL/GenBank/DDBJ databases">
        <authorList>
            <person name="Kuo A."/>
            <person name="Curtis B.A."/>
            <person name="Tanifuji G."/>
            <person name="Burki F."/>
            <person name="Gruber A."/>
            <person name="Irimia M."/>
            <person name="Maruyama S."/>
            <person name="Arias M.C."/>
            <person name="Ball S.G."/>
            <person name="Gile G.H."/>
            <person name="Hirakawa Y."/>
            <person name="Hopkins J.F."/>
            <person name="Rensing S.A."/>
            <person name="Schmutz J."/>
            <person name="Symeonidi A."/>
            <person name="Elias M."/>
            <person name="Eveleigh R.J."/>
            <person name="Herman E.K."/>
            <person name="Klute M.J."/>
            <person name="Nakayama T."/>
            <person name="Obornik M."/>
            <person name="Reyes-Prieto A."/>
            <person name="Armbrust E.V."/>
            <person name="Aves S.J."/>
            <person name="Beiko R.G."/>
            <person name="Coutinho P."/>
            <person name="Dacks J.B."/>
            <person name="Durnford D.G."/>
            <person name="Fast N.M."/>
            <person name="Green B.R."/>
            <person name="Grisdale C."/>
            <person name="Hempe F."/>
            <person name="Henrissat B."/>
            <person name="Hoppner M.P."/>
            <person name="Ishida K.-I."/>
            <person name="Kim E."/>
            <person name="Koreny L."/>
            <person name="Kroth P.G."/>
            <person name="Liu Y."/>
            <person name="Malik S.-B."/>
            <person name="Maier U.G."/>
            <person name="McRose D."/>
            <person name="Mock T."/>
            <person name="Neilson J.A."/>
            <person name="Onodera N.T."/>
            <person name="Poole A.M."/>
            <person name="Pritham E.J."/>
            <person name="Richards T.A."/>
            <person name="Rocap G."/>
            <person name="Roy S.W."/>
            <person name="Sarai C."/>
            <person name="Schaack S."/>
            <person name="Shirato S."/>
            <person name="Slamovits C.H."/>
            <person name="Spencer D.F."/>
            <person name="Suzuki S."/>
            <person name="Worden A.Z."/>
            <person name="Zauner S."/>
            <person name="Barry K."/>
            <person name="Bell C."/>
            <person name="Bharti A.K."/>
            <person name="Crow J.A."/>
            <person name="Grimwood J."/>
            <person name="Kramer R."/>
            <person name="Lindquist E."/>
            <person name="Lucas S."/>
            <person name="Salamov A."/>
            <person name="McFadden G.I."/>
            <person name="Lane C.E."/>
            <person name="Keeling P.J."/>
            <person name="Gray M.W."/>
            <person name="Grigoriev I.V."/>
            <person name="Archibald J.M."/>
        </authorList>
    </citation>
    <scope>NUCLEOTIDE SEQUENCE</scope>
    <source>
        <strain evidence="4">CCMP2712</strain>
    </source>
</reference>
<gene>
    <name evidence="2" type="ORF">GUITHDRAFT_139332</name>
</gene>
<evidence type="ECO:0000313" key="2">
    <source>
        <dbReference type="EMBL" id="EKX45062.1"/>
    </source>
</evidence>
<keyword evidence="1" id="KW-0472">Membrane</keyword>
<protein>
    <submittedName>
        <fullName evidence="2 3">Uncharacterized protein</fullName>
    </submittedName>
</protein>
<feature type="transmembrane region" description="Helical" evidence="1">
    <location>
        <begin position="118"/>
        <end position="139"/>
    </location>
</feature>
<dbReference type="PaxDb" id="55529-EKX45062"/>
<evidence type="ECO:0000313" key="3">
    <source>
        <dbReference type="EnsemblProtists" id="EKX45062"/>
    </source>
</evidence>
<dbReference type="RefSeq" id="XP_005832042.1">
    <property type="nucleotide sequence ID" value="XM_005831985.1"/>
</dbReference>
<reference evidence="3" key="3">
    <citation type="submission" date="2015-06" db="UniProtKB">
        <authorList>
            <consortium name="EnsemblProtists"/>
        </authorList>
    </citation>
    <scope>IDENTIFICATION</scope>
</reference>
<dbReference type="AlphaFoldDB" id="L1J9P8"/>